<sequence length="56" mass="6113">MKNAALFMGNSLYRKFGEAVKEFPGLFASGCPDAGFLKEMRGLTQKQIICIGVNIT</sequence>
<dbReference type="AlphaFoldDB" id="Q2LS82"/>
<dbReference type="KEGG" id="sat:SYN_02124"/>
<proteinExistence type="predicted"/>
<gene>
    <name evidence="1" type="ORF">SYN_02124</name>
</gene>
<dbReference type="InParanoid" id="Q2LS82"/>
<evidence type="ECO:0000313" key="1">
    <source>
        <dbReference type="EMBL" id="ABC76944.1"/>
    </source>
</evidence>
<dbReference type="EMBL" id="CP000252">
    <property type="protein sequence ID" value="ABC76944.1"/>
    <property type="molecule type" value="Genomic_DNA"/>
</dbReference>
<name>Q2LS82_SYNAS</name>
<dbReference type="HOGENOM" id="CLU_3012650_0_0_7"/>
<evidence type="ECO:0000313" key="2">
    <source>
        <dbReference type="Proteomes" id="UP000001933"/>
    </source>
</evidence>
<protein>
    <submittedName>
        <fullName evidence="1">Hypothetical cytosolic protein</fullName>
    </submittedName>
</protein>
<dbReference type="Proteomes" id="UP000001933">
    <property type="component" value="Chromosome"/>
</dbReference>
<dbReference type="STRING" id="56780.SYN_02124"/>
<accession>Q2LS82</accession>
<keyword evidence="2" id="KW-1185">Reference proteome</keyword>
<reference evidence="1 2" key="1">
    <citation type="journal article" date="2007" name="Proc. Natl. Acad. Sci. U.S.A.">
        <title>The genome of Syntrophus aciditrophicus: life at the thermodynamic limit of microbial growth.</title>
        <authorList>
            <person name="McInerney M.J."/>
            <person name="Rohlin L."/>
            <person name="Mouttaki H."/>
            <person name="Kim U."/>
            <person name="Krupp R.S."/>
            <person name="Rios-Hernandez L."/>
            <person name="Sieber J."/>
            <person name="Struchtemeyer C.G."/>
            <person name="Bhattacharyya A."/>
            <person name="Campbell J.W."/>
            <person name="Gunsalus R.P."/>
        </authorList>
    </citation>
    <scope>NUCLEOTIDE SEQUENCE [LARGE SCALE GENOMIC DNA]</scope>
    <source>
        <strain evidence="1 2">SB</strain>
    </source>
</reference>
<organism evidence="1 2">
    <name type="scientific">Syntrophus aciditrophicus (strain SB)</name>
    <dbReference type="NCBI Taxonomy" id="56780"/>
    <lineage>
        <taxon>Bacteria</taxon>
        <taxon>Pseudomonadati</taxon>
        <taxon>Thermodesulfobacteriota</taxon>
        <taxon>Syntrophia</taxon>
        <taxon>Syntrophales</taxon>
        <taxon>Syntrophaceae</taxon>
        <taxon>Syntrophus</taxon>
    </lineage>
</organism>